<comment type="similarity">
    <text evidence="2">Belongs to the YPP1 family.</text>
</comment>
<evidence type="ECO:0000256" key="2">
    <source>
        <dbReference type="ARBA" id="ARBA00038251"/>
    </source>
</evidence>
<evidence type="ECO:0000256" key="3">
    <source>
        <dbReference type="PROSITE-ProRule" id="PRU00339"/>
    </source>
</evidence>
<organism evidence="4 5">
    <name type="scientific">Pneumocystis carinii (strain B80)</name>
    <name type="common">Rat pneumocystis pneumonia agent</name>
    <name type="synonym">Pneumocystis carinii f. sp. carinii</name>
    <dbReference type="NCBI Taxonomy" id="1408658"/>
    <lineage>
        <taxon>Eukaryota</taxon>
        <taxon>Fungi</taxon>
        <taxon>Dikarya</taxon>
        <taxon>Ascomycota</taxon>
        <taxon>Taphrinomycotina</taxon>
        <taxon>Pneumocystomycetes</taxon>
        <taxon>Pneumocystaceae</taxon>
        <taxon>Pneumocystis</taxon>
    </lineage>
</organism>
<dbReference type="InterPro" id="IPR019734">
    <property type="entry name" value="TPR_rpt"/>
</dbReference>
<evidence type="ECO:0000256" key="1">
    <source>
        <dbReference type="ARBA" id="ARBA00002550"/>
    </source>
</evidence>
<dbReference type="Proteomes" id="UP000054454">
    <property type="component" value="Unassembled WGS sequence"/>
</dbReference>
<dbReference type="GeneID" id="28935010"/>
<dbReference type="PANTHER" id="PTHR23083:SF464">
    <property type="entry name" value="TETRATRICOPEPTIDE REPEAT DOMAIN 7, ISOFORM A"/>
    <property type="match status" value="1"/>
</dbReference>
<comment type="caution">
    <text evidence="4">The sequence shown here is derived from an EMBL/GenBank/DDBJ whole genome shotgun (WGS) entry which is preliminary data.</text>
</comment>
<accession>A0A0W4ZT47</accession>
<dbReference type="RefSeq" id="XP_018227664.1">
    <property type="nucleotide sequence ID" value="XM_018368808.1"/>
</dbReference>
<dbReference type="CDD" id="cd23270">
    <property type="entry name" value="YPP1"/>
    <property type="match status" value="1"/>
</dbReference>
<gene>
    <name evidence="4" type="ORF">T552_00189</name>
</gene>
<reference evidence="5" key="1">
    <citation type="journal article" date="2016" name="Nat. Commun.">
        <title>Genome analysis of three Pneumocystis species reveals adaptation mechanisms to life exclusively in mammalian hosts.</title>
        <authorList>
            <person name="Ma L."/>
            <person name="Chen Z."/>
            <person name="Huang D.W."/>
            <person name="Kutty G."/>
            <person name="Ishihara M."/>
            <person name="Wang H."/>
            <person name="Abouelleil A."/>
            <person name="Bishop L."/>
            <person name="Davey E."/>
            <person name="Deng R."/>
            <person name="Deng X."/>
            <person name="Fan L."/>
            <person name="Fantoni G."/>
            <person name="Fitzgerald M."/>
            <person name="Gogineni E."/>
            <person name="Goldberg J.M."/>
            <person name="Handley G."/>
            <person name="Hu X."/>
            <person name="Huber C."/>
            <person name="Jiao X."/>
            <person name="Jones K."/>
            <person name="Levin J.Z."/>
            <person name="Liu Y."/>
            <person name="Macdonald P."/>
            <person name="Melnikov A."/>
            <person name="Raley C."/>
            <person name="Sassi M."/>
            <person name="Sherman B.T."/>
            <person name="Song X."/>
            <person name="Sykes S."/>
            <person name="Tran B."/>
            <person name="Walsh L."/>
            <person name="Xia Y."/>
            <person name="Yang J."/>
            <person name="Young S."/>
            <person name="Zeng Q."/>
            <person name="Zheng X."/>
            <person name="Stephens R."/>
            <person name="Nusbaum C."/>
            <person name="Birren B.W."/>
            <person name="Azadi P."/>
            <person name="Lempicki R.A."/>
            <person name="Cuomo C.A."/>
            <person name="Kovacs J.A."/>
        </authorList>
    </citation>
    <scope>NUCLEOTIDE SEQUENCE [LARGE SCALE GENOMIC DNA]</scope>
    <source>
        <strain evidence="5">B80</strain>
    </source>
</reference>
<keyword evidence="3" id="KW-0802">TPR repeat</keyword>
<dbReference type="PROSITE" id="PS50005">
    <property type="entry name" value="TPR"/>
    <property type="match status" value="1"/>
</dbReference>
<dbReference type="SMART" id="SM00028">
    <property type="entry name" value="TPR"/>
    <property type="match status" value="4"/>
</dbReference>
<dbReference type="VEuPathDB" id="FungiDB:T552_00189"/>
<keyword evidence="5" id="KW-1185">Reference proteome</keyword>
<dbReference type="InterPro" id="IPR011990">
    <property type="entry name" value="TPR-like_helical_dom_sf"/>
</dbReference>
<protein>
    <submittedName>
        <fullName evidence="4">Uncharacterized protein</fullName>
    </submittedName>
</protein>
<dbReference type="OrthoDB" id="29013at2759"/>
<comment type="function">
    <text evidence="1">Involved in endocytosis.</text>
</comment>
<dbReference type="InterPro" id="IPR051722">
    <property type="entry name" value="Endocytosis_PI4K-reg_protein"/>
</dbReference>
<dbReference type="EMBL" id="LFVZ01000001">
    <property type="protein sequence ID" value="KTW31548.1"/>
    <property type="molecule type" value="Genomic_DNA"/>
</dbReference>
<feature type="repeat" description="TPR" evidence="3">
    <location>
        <begin position="867"/>
        <end position="900"/>
    </location>
</feature>
<dbReference type="SUPFAM" id="SSF48452">
    <property type="entry name" value="TPR-like"/>
    <property type="match status" value="2"/>
</dbReference>
<dbReference type="PANTHER" id="PTHR23083">
    <property type="entry name" value="TETRATRICOPEPTIDE REPEAT PROTEIN, TPR"/>
    <property type="match status" value="1"/>
</dbReference>
<dbReference type="Gene3D" id="1.25.40.10">
    <property type="entry name" value="Tetratricopeptide repeat domain"/>
    <property type="match status" value="2"/>
</dbReference>
<dbReference type="AlphaFoldDB" id="A0A0W4ZT47"/>
<sequence length="914" mass="106210">MRSEKAVLYERLLDAALCSYVWSNVPELVRKLRKHDVNKEALCEIVLAEYRLEEQTKAEKEGDIRDKILGKIFVDAHDVLSVVDEGFLNEIMGIIMKFLNGVETQHEKLHARTVLSHIYFLKSEYSRALETISSYCEITSILESSGYCLFNIIKGYVIKGLSQECMYEASLAIETYKSAVYAIEQIKHRRIPEKSREWLDIIYYRSCLLLLKSDPYNSIKSGYLDNSISLIKKELYSAAVCRFYYQLLSELLNNSISCDSSKDQPSNSEDSDLSFSLSELEPIILKIEPIYRNLLTQVVNFPKAGKLNGIILEYVDLVMMNWKNTGKGLDYAEAIVETIYYAINKTYKSHRLIRYLMEVLTFLRNYDEACCAFDLYVELVERAKISPFRQENMLSRNETIEQDTGQDYDDDITVLETYIDGIKLYIIHYNDFEKALVISKKLRHALDTLEPSKHRKIISDIWEAIGITYSCQSMKTYEASERPSIQQDAVNAFKKSLEYVPDKKSSLYHLAFQYAEQREITDAILTIKNVVSQKYKLYQSFHLLSLLLSTRGEYSQAIQICEVAIQISGVETGGNFSHLDYKDLESLVEIKITLCALLEARDGIDVAIEMYKNIFNFYGKVFKTEYPFPVFEILDSAPMETISSVLLSENKEVMIKSFEERLSSHVFLQRYTSSQLPLFNPSRRSMSLCSLNSNIHDLSLKLKHKYSSLDHSDLNVSRISQLSLENGYQNRISSFKQSESYHYYLKKEQKKISKRCLRKIWLVFSSLCCRASRWNESLMSIKEAEKIGLFHPDVHTQWGIFYYYLNKLEDAARRFEWALLEDHDHIDASIGLSKVFLDLEGEKYESCRDRAEQMLDMVTKLSGWDSSEAWLLLGESWEKMNDLKNAKKAYWYAVELEDTRPVRHWRNVSPRFVA</sequence>
<evidence type="ECO:0000313" key="5">
    <source>
        <dbReference type="Proteomes" id="UP000054454"/>
    </source>
</evidence>
<name>A0A0W4ZT47_PNEC8</name>
<evidence type="ECO:0000313" key="4">
    <source>
        <dbReference type="EMBL" id="KTW31548.1"/>
    </source>
</evidence>
<proteinExistence type="inferred from homology"/>